<dbReference type="EMBL" id="GBRH01232867">
    <property type="protein sequence ID" value="JAD65028.1"/>
    <property type="molecule type" value="Transcribed_RNA"/>
</dbReference>
<evidence type="ECO:0000313" key="1">
    <source>
        <dbReference type="EMBL" id="JAD65028.1"/>
    </source>
</evidence>
<reference evidence="1" key="2">
    <citation type="journal article" date="2015" name="Data Brief">
        <title>Shoot transcriptome of the giant reed, Arundo donax.</title>
        <authorList>
            <person name="Barrero R.A."/>
            <person name="Guerrero F.D."/>
            <person name="Moolhuijzen P."/>
            <person name="Goolsby J.A."/>
            <person name="Tidwell J."/>
            <person name="Bellgard S.E."/>
            <person name="Bellgard M.I."/>
        </authorList>
    </citation>
    <scope>NUCLEOTIDE SEQUENCE</scope>
    <source>
        <tissue evidence="1">Shoot tissue taken approximately 20 cm above the soil surface</tissue>
    </source>
</reference>
<organism evidence="1">
    <name type="scientific">Arundo donax</name>
    <name type="common">Giant reed</name>
    <name type="synonym">Donax arundinaceus</name>
    <dbReference type="NCBI Taxonomy" id="35708"/>
    <lineage>
        <taxon>Eukaryota</taxon>
        <taxon>Viridiplantae</taxon>
        <taxon>Streptophyta</taxon>
        <taxon>Embryophyta</taxon>
        <taxon>Tracheophyta</taxon>
        <taxon>Spermatophyta</taxon>
        <taxon>Magnoliopsida</taxon>
        <taxon>Liliopsida</taxon>
        <taxon>Poales</taxon>
        <taxon>Poaceae</taxon>
        <taxon>PACMAD clade</taxon>
        <taxon>Arundinoideae</taxon>
        <taxon>Arundineae</taxon>
        <taxon>Arundo</taxon>
    </lineage>
</organism>
<reference evidence="1" key="1">
    <citation type="submission" date="2014-09" db="EMBL/GenBank/DDBJ databases">
        <authorList>
            <person name="Magalhaes I.L.F."/>
            <person name="Oliveira U."/>
            <person name="Santos F.R."/>
            <person name="Vidigal T.H.D.A."/>
            <person name="Brescovit A.D."/>
            <person name="Santos A.J."/>
        </authorList>
    </citation>
    <scope>NUCLEOTIDE SEQUENCE</scope>
    <source>
        <tissue evidence="1">Shoot tissue taken approximately 20 cm above the soil surface</tissue>
    </source>
</reference>
<sequence length="26" mass="3136">MVMLVLVSLMLVYSSRENMNIYILFR</sequence>
<protein>
    <submittedName>
        <fullName evidence="1">Uncharacterized protein</fullName>
    </submittedName>
</protein>
<name>A0A0A9BS62_ARUDO</name>
<proteinExistence type="predicted"/>
<accession>A0A0A9BS62</accession>
<dbReference type="AlphaFoldDB" id="A0A0A9BS62"/>